<dbReference type="Gene3D" id="2.40.10.220">
    <property type="entry name" value="predicted glycosyltransferase like domains"/>
    <property type="match status" value="1"/>
</dbReference>
<accession>A0A545TQ64</accession>
<dbReference type="AlphaFoldDB" id="A0A545TQ64"/>
<proteinExistence type="predicted"/>
<dbReference type="InterPro" id="IPR009875">
    <property type="entry name" value="PilZ_domain"/>
</dbReference>
<organism evidence="2 3">
    <name type="scientific">Denitrobaculum tricleocarpae</name>
    <dbReference type="NCBI Taxonomy" id="2591009"/>
    <lineage>
        <taxon>Bacteria</taxon>
        <taxon>Pseudomonadati</taxon>
        <taxon>Pseudomonadota</taxon>
        <taxon>Alphaproteobacteria</taxon>
        <taxon>Rhodospirillales</taxon>
        <taxon>Rhodospirillaceae</taxon>
        <taxon>Denitrobaculum</taxon>
    </lineage>
</organism>
<reference evidence="2 3" key="1">
    <citation type="submission" date="2019-06" db="EMBL/GenBank/DDBJ databases">
        <title>Whole genome sequence for Rhodospirillaceae sp. R148.</title>
        <authorList>
            <person name="Wang G."/>
        </authorList>
    </citation>
    <scope>NUCLEOTIDE SEQUENCE [LARGE SCALE GENOMIC DNA]</scope>
    <source>
        <strain evidence="2 3">R148</strain>
    </source>
</reference>
<dbReference type="GO" id="GO:0035438">
    <property type="term" value="F:cyclic-di-GMP binding"/>
    <property type="evidence" value="ECO:0007669"/>
    <property type="project" value="InterPro"/>
</dbReference>
<dbReference type="Pfam" id="PF07238">
    <property type="entry name" value="PilZ"/>
    <property type="match status" value="1"/>
</dbReference>
<dbReference type="OrthoDB" id="7364279at2"/>
<sequence>MASTGRQDQRRRYRRYRSTNGATLRLGSDWNPCSAVDVSGGGVFLETSVRPQIGDPVEMKIDVLGDFTGTVVRHAWNGIGVKFDEVDFKNEGLAMNLANPNRRRFH</sequence>
<comment type="caution">
    <text evidence="2">The sequence shown here is derived from an EMBL/GenBank/DDBJ whole genome shotgun (WGS) entry which is preliminary data.</text>
</comment>
<evidence type="ECO:0000313" key="2">
    <source>
        <dbReference type="EMBL" id="TQV79357.1"/>
    </source>
</evidence>
<feature type="domain" description="PilZ" evidence="1">
    <location>
        <begin position="9"/>
        <end position="90"/>
    </location>
</feature>
<gene>
    <name evidence="2" type="ORF">FKG95_17075</name>
</gene>
<dbReference type="SUPFAM" id="SSF141371">
    <property type="entry name" value="PilZ domain-like"/>
    <property type="match status" value="1"/>
</dbReference>
<evidence type="ECO:0000259" key="1">
    <source>
        <dbReference type="Pfam" id="PF07238"/>
    </source>
</evidence>
<dbReference type="RefSeq" id="WP_142897581.1">
    <property type="nucleotide sequence ID" value="NZ_ML660056.1"/>
</dbReference>
<dbReference type="EMBL" id="VHSH01000005">
    <property type="protein sequence ID" value="TQV79357.1"/>
    <property type="molecule type" value="Genomic_DNA"/>
</dbReference>
<protein>
    <submittedName>
        <fullName evidence="2">PilZ domain-containing protein</fullName>
    </submittedName>
</protein>
<evidence type="ECO:0000313" key="3">
    <source>
        <dbReference type="Proteomes" id="UP000315252"/>
    </source>
</evidence>
<name>A0A545TQ64_9PROT</name>
<keyword evidence="3" id="KW-1185">Reference proteome</keyword>
<dbReference type="Proteomes" id="UP000315252">
    <property type="component" value="Unassembled WGS sequence"/>
</dbReference>